<evidence type="ECO:0000313" key="5">
    <source>
        <dbReference type="Proteomes" id="UP001060012"/>
    </source>
</evidence>
<dbReference type="InterPro" id="IPR050469">
    <property type="entry name" value="Diguanylate_Cyclase"/>
</dbReference>
<dbReference type="InterPro" id="IPR029787">
    <property type="entry name" value="Nucleotide_cyclase"/>
</dbReference>
<evidence type="ECO:0000256" key="1">
    <source>
        <dbReference type="ARBA" id="ARBA00012528"/>
    </source>
</evidence>
<dbReference type="NCBIfam" id="TIGR00254">
    <property type="entry name" value="GGDEF"/>
    <property type="match status" value="1"/>
</dbReference>
<dbReference type="Pfam" id="PF00990">
    <property type="entry name" value="GGDEF"/>
    <property type="match status" value="1"/>
</dbReference>
<dbReference type="Proteomes" id="UP001060012">
    <property type="component" value="Chromosome"/>
</dbReference>
<dbReference type="CDD" id="cd01949">
    <property type="entry name" value="GGDEF"/>
    <property type="match status" value="1"/>
</dbReference>
<evidence type="ECO:0000313" key="4">
    <source>
        <dbReference type="EMBL" id="UTJ07705.1"/>
    </source>
</evidence>
<dbReference type="Gene3D" id="3.30.70.270">
    <property type="match status" value="1"/>
</dbReference>
<dbReference type="RefSeq" id="WP_254577879.1">
    <property type="nucleotide sequence ID" value="NZ_CP100595.1"/>
</dbReference>
<reference evidence="4" key="1">
    <citation type="submission" date="2022-07" db="EMBL/GenBank/DDBJ databases">
        <title>Arcobacter roscoffensis sp. nov., a marine bacterium isolated from coastal seawater collected from Roscoff, France.</title>
        <authorList>
            <person name="Pascual J."/>
            <person name="Lepeaux C."/>
            <person name="Methner A."/>
            <person name="Overmann J."/>
        </authorList>
    </citation>
    <scope>NUCLEOTIDE SEQUENCE</scope>
    <source>
        <strain evidence="4">ARW1-2F2</strain>
    </source>
</reference>
<dbReference type="EC" id="2.7.7.65" evidence="1"/>
<evidence type="ECO:0000259" key="3">
    <source>
        <dbReference type="PROSITE" id="PS50887"/>
    </source>
</evidence>
<dbReference type="PANTHER" id="PTHR45138:SF9">
    <property type="entry name" value="DIGUANYLATE CYCLASE DGCM-RELATED"/>
    <property type="match status" value="1"/>
</dbReference>
<gene>
    <name evidence="4" type="ORF">NJU99_06325</name>
</gene>
<sequence length="274" mass="31808">MSSEQIETIIKNEKLENLDTKKINELAYNTASIEKFTKKINNPYSKIISVLIHKKLDEHEAKFTWDKLVTHMKSLEKTLKRPVGINVASVDYIENIKNTSEDMKVMLEDEFETISKIATIDELTSLYKREVLDIFIKKIFEKAKRKNNNFSFMMIDIDDFKDVNDTYGHQKGDEVLAKISKIIKQSIRSMDVAFRYGGEELSVIFPDTKKDDAFMIAQKIRENIQKEYTNDMKITVSIGISSNEEIKKDEQEIIKSADELLYEAKNNGKNQVRV</sequence>
<evidence type="ECO:0000256" key="2">
    <source>
        <dbReference type="ARBA" id="ARBA00034247"/>
    </source>
</evidence>
<dbReference type="SUPFAM" id="SSF55073">
    <property type="entry name" value="Nucleotide cyclase"/>
    <property type="match status" value="1"/>
</dbReference>
<dbReference type="InterPro" id="IPR000160">
    <property type="entry name" value="GGDEF_dom"/>
</dbReference>
<dbReference type="SMART" id="SM00267">
    <property type="entry name" value="GGDEF"/>
    <property type="match status" value="1"/>
</dbReference>
<accession>A0ABY5E961</accession>
<protein>
    <recommendedName>
        <fullName evidence="1">diguanylate cyclase</fullName>
        <ecNumber evidence="1">2.7.7.65</ecNumber>
    </recommendedName>
</protein>
<organism evidence="4 5">
    <name type="scientific">Arcobacter roscoffensis</name>
    <dbReference type="NCBI Taxonomy" id="2961520"/>
    <lineage>
        <taxon>Bacteria</taxon>
        <taxon>Pseudomonadati</taxon>
        <taxon>Campylobacterota</taxon>
        <taxon>Epsilonproteobacteria</taxon>
        <taxon>Campylobacterales</taxon>
        <taxon>Arcobacteraceae</taxon>
        <taxon>Arcobacter</taxon>
    </lineage>
</organism>
<feature type="domain" description="GGDEF" evidence="3">
    <location>
        <begin position="148"/>
        <end position="274"/>
    </location>
</feature>
<dbReference type="PANTHER" id="PTHR45138">
    <property type="entry name" value="REGULATORY COMPONENTS OF SENSORY TRANSDUCTION SYSTEM"/>
    <property type="match status" value="1"/>
</dbReference>
<dbReference type="PROSITE" id="PS50887">
    <property type="entry name" value="GGDEF"/>
    <property type="match status" value="1"/>
</dbReference>
<name>A0ABY5E961_9BACT</name>
<comment type="catalytic activity">
    <reaction evidence="2">
        <text>2 GTP = 3',3'-c-di-GMP + 2 diphosphate</text>
        <dbReference type="Rhea" id="RHEA:24898"/>
        <dbReference type="ChEBI" id="CHEBI:33019"/>
        <dbReference type="ChEBI" id="CHEBI:37565"/>
        <dbReference type="ChEBI" id="CHEBI:58805"/>
        <dbReference type="EC" id="2.7.7.65"/>
    </reaction>
</comment>
<dbReference type="InterPro" id="IPR043128">
    <property type="entry name" value="Rev_trsase/Diguanyl_cyclase"/>
</dbReference>
<dbReference type="EMBL" id="CP100595">
    <property type="protein sequence ID" value="UTJ07705.1"/>
    <property type="molecule type" value="Genomic_DNA"/>
</dbReference>
<proteinExistence type="predicted"/>
<keyword evidence="5" id="KW-1185">Reference proteome</keyword>